<dbReference type="Pfam" id="PF07731">
    <property type="entry name" value="Cu-oxidase_2"/>
    <property type="match status" value="1"/>
</dbReference>
<dbReference type="PANTHER" id="PTHR11709:SF414">
    <property type="entry name" value="ADR239WP"/>
    <property type="match status" value="1"/>
</dbReference>
<dbReference type="Pfam" id="PF07732">
    <property type="entry name" value="Cu-oxidase_3"/>
    <property type="match status" value="1"/>
</dbReference>
<organism evidence="10 11">
    <name type="scientific">Mycena rosella</name>
    <name type="common">Pink bonnet</name>
    <name type="synonym">Agaricus rosellus</name>
    <dbReference type="NCBI Taxonomy" id="1033263"/>
    <lineage>
        <taxon>Eukaryota</taxon>
        <taxon>Fungi</taxon>
        <taxon>Dikarya</taxon>
        <taxon>Basidiomycota</taxon>
        <taxon>Agaricomycotina</taxon>
        <taxon>Agaricomycetes</taxon>
        <taxon>Agaricomycetidae</taxon>
        <taxon>Agaricales</taxon>
        <taxon>Marasmiineae</taxon>
        <taxon>Mycenaceae</taxon>
        <taxon>Mycena</taxon>
    </lineage>
</organism>
<sequence length="608" mass="67569">MPTDLDASWHDADEDENTLLMKTFDGEGRPSSPDEELRLPPPRSRQPNVRRRRKTLITACLVVIPILLIVLWIASQYTKAPHPVPEFSLDPEFLVESTSRTRVYHWTVSEITGTPVGLNKTMFVVNGKSPGPLIEANHNDRIIVHVTNGLPKEGTSIHWHGLYQNHTDFYDGTTGVTQCAIPPGETLVYNFTLDGWSGTTWWHGHTDMQHTEGLFGPIVVHQPKESVPPYDEEHVIILSDIYNAPAADLLTEYLNSNPMETVPEPVPDSSTINGQGQFVDCDAWPHHTCTGGSFYNLSLTPNKTYRLRLINTGSFAAIRFSVDGHNLTVISADGTPVEPVTVDRVMVQVAQRYDVLLTTDQPVAVYWMRSTLDQSMFMEDKPLRAETLAILHYTNASDPAPVGIPHLGDVDLEPESLVPADAVPAPRGDVLAIPFKFSIQRTHFQNWRSFINGTSWELLPQGQATRVAGTASAAAVGTKVWPGDQLIASIDNVRTVDLILDNLDDADHPFHLHGYTPWIMGTGKGRYKAATAHLNTTNPMRRDTFFVRAREWIVVRIVTDNPGYWAFHCHVAWHMAAGGLFQVAVQPARVAEVPLPADIVAHCAGWRE</sequence>
<dbReference type="EMBL" id="JARKIE010000574">
    <property type="protein sequence ID" value="KAJ7626741.1"/>
    <property type="molecule type" value="Genomic_DNA"/>
</dbReference>
<evidence type="ECO:0000256" key="6">
    <source>
        <dbReference type="SAM" id="Phobius"/>
    </source>
</evidence>
<dbReference type="Proteomes" id="UP001221757">
    <property type="component" value="Unassembled WGS sequence"/>
</dbReference>
<evidence type="ECO:0000313" key="11">
    <source>
        <dbReference type="Proteomes" id="UP001221757"/>
    </source>
</evidence>
<dbReference type="InterPro" id="IPR008972">
    <property type="entry name" value="Cupredoxin"/>
</dbReference>
<dbReference type="GO" id="GO:0016491">
    <property type="term" value="F:oxidoreductase activity"/>
    <property type="evidence" value="ECO:0007669"/>
    <property type="project" value="InterPro"/>
</dbReference>
<name>A0AAD7BP17_MYCRO</name>
<dbReference type="FunFam" id="2.60.40.420:FF:000045">
    <property type="entry name" value="Laccase 2"/>
    <property type="match status" value="1"/>
</dbReference>
<evidence type="ECO:0000259" key="9">
    <source>
        <dbReference type="Pfam" id="PF07732"/>
    </source>
</evidence>
<evidence type="ECO:0000259" key="7">
    <source>
        <dbReference type="Pfam" id="PF00394"/>
    </source>
</evidence>
<dbReference type="Gene3D" id="2.60.40.420">
    <property type="entry name" value="Cupredoxins - blue copper proteins"/>
    <property type="match status" value="3"/>
</dbReference>
<keyword evidence="11" id="KW-1185">Reference proteome</keyword>
<evidence type="ECO:0000256" key="4">
    <source>
        <dbReference type="ARBA" id="ARBA00023180"/>
    </source>
</evidence>
<dbReference type="Pfam" id="PF00394">
    <property type="entry name" value="Cu-oxidase"/>
    <property type="match status" value="1"/>
</dbReference>
<dbReference type="GO" id="GO:0005507">
    <property type="term" value="F:copper ion binding"/>
    <property type="evidence" value="ECO:0007669"/>
    <property type="project" value="InterPro"/>
</dbReference>
<evidence type="ECO:0000313" key="10">
    <source>
        <dbReference type="EMBL" id="KAJ7626741.1"/>
    </source>
</evidence>
<dbReference type="InterPro" id="IPR011707">
    <property type="entry name" value="Cu-oxidase-like_N"/>
</dbReference>
<feature type="domain" description="Plastocyanin-like" evidence="7">
    <location>
        <begin position="232"/>
        <end position="396"/>
    </location>
</feature>
<dbReference type="CDD" id="cd13910">
    <property type="entry name" value="CuRO_3_MCO_like_4"/>
    <property type="match status" value="1"/>
</dbReference>
<feature type="region of interest" description="Disordered" evidence="5">
    <location>
        <begin position="23"/>
        <end position="50"/>
    </location>
</feature>
<dbReference type="InterPro" id="IPR001117">
    <property type="entry name" value="Cu-oxidase_2nd"/>
</dbReference>
<evidence type="ECO:0000256" key="3">
    <source>
        <dbReference type="ARBA" id="ARBA00023157"/>
    </source>
</evidence>
<evidence type="ECO:0000256" key="2">
    <source>
        <dbReference type="ARBA" id="ARBA00023008"/>
    </source>
</evidence>
<keyword evidence="6" id="KW-0472">Membrane</keyword>
<dbReference type="InterPro" id="IPR045087">
    <property type="entry name" value="Cu-oxidase_fam"/>
</dbReference>
<protein>
    <submittedName>
        <fullName evidence="10">Multi-copper oxidase</fullName>
    </submittedName>
</protein>
<evidence type="ECO:0000256" key="5">
    <source>
        <dbReference type="SAM" id="MobiDB-lite"/>
    </source>
</evidence>
<reference evidence="10" key="1">
    <citation type="submission" date="2023-03" db="EMBL/GenBank/DDBJ databases">
        <title>Massive genome expansion in bonnet fungi (Mycena s.s.) driven by repeated elements and novel gene families across ecological guilds.</title>
        <authorList>
            <consortium name="Lawrence Berkeley National Laboratory"/>
            <person name="Harder C.B."/>
            <person name="Miyauchi S."/>
            <person name="Viragh M."/>
            <person name="Kuo A."/>
            <person name="Thoen E."/>
            <person name="Andreopoulos B."/>
            <person name="Lu D."/>
            <person name="Skrede I."/>
            <person name="Drula E."/>
            <person name="Henrissat B."/>
            <person name="Morin E."/>
            <person name="Kohler A."/>
            <person name="Barry K."/>
            <person name="LaButti K."/>
            <person name="Morin E."/>
            <person name="Salamov A."/>
            <person name="Lipzen A."/>
            <person name="Mereny Z."/>
            <person name="Hegedus B."/>
            <person name="Baldrian P."/>
            <person name="Stursova M."/>
            <person name="Weitz H."/>
            <person name="Taylor A."/>
            <person name="Grigoriev I.V."/>
            <person name="Nagy L.G."/>
            <person name="Martin F."/>
            <person name="Kauserud H."/>
        </authorList>
    </citation>
    <scope>NUCLEOTIDE SEQUENCE</scope>
    <source>
        <strain evidence="10">CBHHK067</strain>
    </source>
</reference>
<accession>A0AAD7BP17</accession>
<dbReference type="AlphaFoldDB" id="A0AAD7BP17"/>
<dbReference type="PANTHER" id="PTHR11709">
    <property type="entry name" value="MULTI-COPPER OXIDASE"/>
    <property type="match status" value="1"/>
</dbReference>
<proteinExistence type="inferred from homology"/>
<keyword evidence="6" id="KW-1133">Transmembrane helix</keyword>
<gene>
    <name evidence="10" type="ORF">B0H17DRAFT_1218539</name>
</gene>
<keyword evidence="6" id="KW-0812">Transmembrane</keyword>
<keyword evidence="3" id="KW-1015">Disulfide bond</keyword>
<dbReference type="InterPro" id="IPR011706">
    <property type="entry name" value="Cu-oxidase_C"/>
</dbReference>
<comment type="similarity">
    <text evidence="1">Belongs to the multicopper oxidase family.</text>
</comment>
<feature type="domain" description="Plastocyanin-like" evidence="9">
    <location>
        <begin position="110"/>
        <end position="224"/>
    </location>
</feature>
<comment type="caution">
    <text evidence="10">The sequence shown here is derived from an EMBL/GenBank/DDBJ whole genome shotgun (WGS) entry which is preliminary data.</text>
</comment>
<feature type="transmembrane region" description="Helical" evidence="6">
    <location>
        <begin position="55"/>
        <end position="74"/>
    </location>
</feature>
<keyword evidence="4" id="KW-0325">Glycoprotein</keyword>
<feature type="domain" description="Plastocyanin-like" evidence="8">
    <location>
        <begin position="477"/>
        <end position="588"/>
    </location>
</feature>
<evidence type="ECO:0000256" key="1">
    <source>
        <dbReference type="ARBA" id="ARBA00010609"/>
    </source>
</evidence>
<dbReference type="SUPFAM" id="SSF49503">
    <property type="entry name" value="Cupredoxins"/>
    <property type="match status" value="3"/>
</dbReference>
<keyword evidence="2" id="KW-0186">Copper</keyword>
<evidence type="ECO:0000259" key="8">
    <source>
        <dbReference type="Pfam" id="PF07731"/>
    </source>
</evidence>
<dbReference type="CDD" id="cd13857">
    <property type="entry name" value="CuRO_1_Diphenol_Ox"/>
    <property type="match status" value="1"/>
</dbReference>